<dbReference type="Gene3D" id="1.20.5.170">
    <property type="match status" value="1"/>
</dbReference>
<evidence type="ECO:0000313" key="3">
    <source>
        <dbReference type="EMBL" id="GAD91892.1"/>
    </source>
</evidence>
<dbReference type="InParanoid" id="V5FTH1"/>
<organism evidence="3 4">
    <name type="scientific">Byssochlamys spectabilis (strain No. 5 / NBRC 109023)</name>
    <name type="common">Paecilomyces variotii</name>
    <dbReference type="NCBI Taxonomy" id="1356009"/>
    <lineage>
        <taxon>Eukaryota</taxon>
        <taxon>Fungi</taxon>
        <taxon>Dikarya</taxon>
        <taxon>Ascomycota</taxon>
        <taxon>Pezizomycotina</taxon>
        <taxon>Eurotiomycetes</taxon>
        <taxon>Eurotiomycetidae</taxon>
        <taxon>Eurotiales</taxon>
        <taxon>Thermoascaceae</taxon>
        <taxon>Paecilomyces</taxon>
    </lineage>
</organism>
<keyword evidence="2" id="KW-0472">Membrane</keyword>
<dbReference type="Pfam" id="PF05705">
    <property type="entry name" value="DUF829"/>
    <property type="match status" value="1"/>
</dbReference>
<proteinExistence type="predicted"/>
<dbReference type="OrthoDB" id="77878at2759"/>
<feature type="transmembrane region" description="Helical" evidence="2">
    <location>
        <begin position="693"/>
        <end position="713"/>
    </location>
</feature>
<evidence type="ECO:0008006" key="5">
    <source>
        <dbReference type="Google" id="ProtNLM"/>
    </source>
</evidence>
<evidence type="ECO:0000256" key="1">
    <source>
        <dbReference type="SAM" id="MobiDB-lite"/>
    </source>
</evidence>
<comment type="caution">
    <text evidence="3">The sequence shown here is derived from an EMBL/GenBank/DDBJ whole genome shotgun (WGS) entry which is preliminary data.</text>
</comment>
<keyword evidence="2" id="KW-1133">Transmembrane helix</keyword>
<dbReference type="InterPro" id="IPR008547">
    <property type="entry name" value="DUF829_TMEM53"/>
</dbReference>
<accession>V5FTH1</accession>
<feature type="compositionally biased region" description="Polar residues" evidence="1">
    <location>
        <begin position="239"/>
        <end position="249"/>
    </location>
</feature>
<feature type="region of interest" description="Disordered" evidence="1">
    <location>
        <begin position="229"/>
        <end position="249"/>
    </location>
</feature>
<dbReference type="EMBL" id="BAUL01000009">
    <property type="protein sequence ID" value="GAD91892.1"/>
    <property type="molecule type" value="Genomic_DNA"/>
</dbReference>
<reference evidence="4" key="1">
    <citation type="journal article" date="2014" name="Genome Announc.">
        <title>Draft genome sequence of the formaldehyde-resistant fungus Byssochlamys spectabilis No. 5 (anamorph Paecilomyces variotii No. 5) (NBRC109023).</title>
        <authorList>
            <person name="Oka T."/>
            <person name="Ekino K."/>
            <person name="Fukuda K."/>
            <person name="Nomura Y."/>
        </authorList>
    </citation>
    <scope>NUCLEOTIDE SEQUENCE [LARGE SCALE GENOMIC DNA]</scope>
    <source>
        <strain evidence="4">No. 5 / NBRC 109023</strain>
    </source>
</reference>
<dbReference type="InterPro" id="IPR046347">
    <property type="entry name" value="bZIP_sf"/>
</dbReference>
<evidence type="ECO:0000256" key="2">
    <source>
        <dbReference type="SAM" id="Phobius"/>
    </source>
</evidence>
<keyword evidence="4" id="KW-1185">Reference proteome</keyword>
<dbReference type="PANTHER" id="PTHR40618:SF1">
    <property type="entry name" value="B-ZIP TRANSCRIPTION FACTOR (EUROFUNG)"/>
    <property type="match status" value="1"/>
</dbReference>
<feature type="compositionally biased region" description="Basic and acidic residues" evidence="1">
    <location>
        <begin position="140"/>
        <end position="153"/>
    </location>
</feature>
<protein>
    <recommendedName>
        <fullName evidence="5">BZIP domain-containing protein</fullName>
    </recommendedName>
</protein>
<dbReference type="eggNOG" id="ENOG502S6B9">
    <property type="taxonomic scope" value="Eukaryota"/>
</dbReference>
<dbReference type="PANTHER" id="PTHR40618">
    <property type="entry name" value="B-ZIP TRANSCRIPTION FACTOR (EUROFUNG)-RELATED"/>
    <property type="match status" value="1"/>
</dbReference>
<sequence length="810" mass="91120">MATWDSVLGTMNIVNPFEVEMMGLEPPPFCQGVSSSYTSPVSRSSSLVPNSDVVAILSATSYPAFERTSKARWNYGFEPTSRKEDVSYAIQDGMQLEFSPDMSNLNNSHSARRPRRKRGQNAEVSVEAGPTSRRRPGRSRNVDGSESPLERRRGQIRRAQRAYRMRQEAAVLSLRSQVEHLQSIVDKMHQTFLSFGDDLAESGMLGLHPDLGMKFREVAAEFEILAKEDSESNEERVGSMNSATSDTNNICLSESENPNTDHADINRYNDIPKDIDKPPITNLIATAESAENASKRNSNLTYSRRQTGIPEVEKRLSLITYSMGFGDSTLTGQCPANAYFSERLKYACAQRAYRVLKDPSVENSRLLRSFGFLMTKMTRHQITRYFRMFLESSGAPEVLRLLNVPVVNLGGAGTHYPRRLPANNRDSASDTAPKQIITVMDSPSLADDYRGEWFNEEDVEGFLEEHGILTGQRNSDFISQDRCPPATSRETERPMLDERQLIEFLSCSPICLGHTAGFRRKDVETFLNCYLFFGIFENYLNSMNMVMTQRGAGPSPALIYLSTWMNAQDRHIAKYVEYYQKLYPSSPILLAKSTSADFFFNSSSRQRQELAPAVATVRSYDARDKESNTRGGGILVHALSNGGSGHISLTSQLYLKETGQPLPVKALILDSTPGKARIADGAVTLTHNAPRSWYILWPLRLFFALFVAIFYVLPDILGWESLASLNWRILNSRDPEYLASHAVRSYIYSDGDTDMRAMDIEAHAREATAAGIRVIEQDNFRDTLHVAHMRHDPERYWDVVQRTWLAAHGG</sequence>
<feature type="region of interest" description="Disordered" evidence="1">
    <location>
        <begin position="97"/>
        <end position="160"/>
    </location>
</feature>
<evidence type="ECO:0000313" key="4">
    <source>
        <dbReference type="Proteomes" id="UP000018001"/>
    </source>
</evidence>
<dbReference type="HOGENOM" id="CLU_348145_0_0_1"/>
<keyword evidence="2" id="KW-0812">Transmembrane</keyword>
<gene>
    <name evidence="3" type="ORF">PVAR5_0474</name>
</gene>
<dbReference type="Proteomes" id="UP000018001">
    <property type="component" value="Unassembled WGS sequence"/>
</dbReference>
<feature type="compositionally biased region" description="Basic residues" evidence="1">
    <location>
        <begin position="110"/>
        <end position="119"/>
    </location>
</feature>
<dbReference type="CDD" id="cd14688">
    <property type="entry name" value="bZIP_YAP"/>
    <property type="match status" value="1"/>
</dbReference>
<dbReference type="GO" id="GO:0003700">
    <property type="term" value="F:DNA-binding transcription factor activity"/>
    <property type="evidence" value="ECO:0007669"/>
    <property type="project" value="InterPro"/>
</dbReference>
<dbReference type="AlphaFoldDB" id="V5FTH1"/>
<dbReference type="SUPFAM" id="SSF57959">
    <property type="entry name" value="Leucine zipper domain"/>
    <property type="match status" value="1"/>
</dbReference>
<name>V5FTH1_BYSSN</name>